<feature type="region of interest" description="Disordered" evidence="3">
    <location>
        <begin position="156"/>
        <end position="177"/>
    </location>
</feature>
<evidence type="ECO:0000256" key="2">
    <source>
        <dbReference type="ARBA" id="ARBA00023054"/>
    </source>
</evidence>
<keyword evidence="4" id="KW-0812">Transmembrane</keyword>
<dbReference type="GO" id="GO:0019216">
    <property type="term" value="P:regulation of lipid metabolic process"/>
    <property type="evidence" value="ECO:0007669"/>
    <property type="project" value="TreeGrafter"/>
</dbReference>
<sequence>MVHGGFPGSALLTQLFRQLTKPASQRIVDYAARHPSFRRYLLLAPGRLYHRLESHLERLKAAPMVASKAEKKPKVKALKDEEAAMLGSQLMIEIVIFALLALILTCDWLRSQRKSALEEDRRRAEFAELERQKSEARERLEALELETELLRARLLEGQKQQQQEPEEEKRSARAFTD</sequence>
<feature type="transmembrane region" description="Helical" evidence="4">
    <location>
        <begin position="83"/>
        <end position="104"/>
    </location>
</feature>
<accession>A0A7M7LUA8</accession>
<dbReference type="EnsemblMetazoa" id="XM_008208055">
    <property type="protein sequence ID" value="XP_008206277"/>
    <property type="gene ID" value="LOC103316126"/>
</dbReference>
<dbReference type="PANTHER" id="PTHR12499:SF0">
    <property type="entry name" value="OPTIC ATROPHY 3 PROTEIN"/>
    <property type="match status" value="1"/>
</dbReference>
<name>A0A7M7LUA8_NASVI</name>
<keyword evidence="6" id="KW-1185">Reference proteome</keyword>
<dbReference type="OrthoDB" id="297496at2759"/>
<organism evidence="5 6">
    <name type="scientific">Nasonia vitripennis</name>
    <name type="common">Parasitic wasp</name>
    <dbReference type="NCBI Taxonomy" id="7425"/>
    <lineage>
        <taxon>Eukaryota</taxon>
        <taxon>Metazoa</taxon>
        <taxon>Ecdysozoa</taxon>
        <taxon>Arthropoda</taxon>
        <taxon>Hexapoda</taxon>
        <taxon>Insecta</taxon>
        <taxon>Pterygota</taxon>
        <taxon>Neoptera</taxon>
        <taxon>Endopterygota</taxon>
        <taxon>Hymenoptera</taxon>
        <taxon>Apocrita</taxon>
        <taxon>Proctotrupomorpha</taxon>
        <taxon>Chalcidoidea</taxon>
        <taxon>Pteromalidae</taxon>
        <taxon>Pteromalinae</taxon>
        <taxon>Nasonia</taxon>
    </lineage>
</organism>
<keyword evidence="2" id="KW-0175">Coiled coil</keyword>
<dbReference type="InParanoid" id="A0A7M7LUA8"/>
<reference evidence="5" key="1">
    <citation type="submission" date="2021-01" db="UniProtKB">
        <authorList>
            <consortium name="EnsemblMetazoa"/>
        </authorList>
    </citation>
    <scope>IDENTIFICATION</scope>
</reference>
<evidence type="ECO:0000256" key="1">
    <source>
        <dbReference type="ARBA" id="ARBA00007584"/>
    </source>
</evidence>
<evidence type="ECO:0000256" key="4">
    <source>
        <dbReference type="SAM" id="Phobius"/>
    </source>
</evidence>
<dbReference type="GO" id="GO:0005739">
    <property type="term" value="C:mitochondrion"/>
    <property type="evidence" value="ECO:0007669"/>
    <property type="project" value="TreeGrafter"/>
</dbReference>
<dbReference type="AlphaFoldDB" id="A0A7M7LUA8"/>
<evidence type="ECO:0000313" key="6">
    <source>
        <dbReference type="Proteomes" id="UP000002358"/>
    </source>
</evidence>
<keyword evidence="4" id="KW-0472">Membrane</keyword>
<dbReference type="InterPro" id="IPR010754">
    <property type="entry name" value="OPA3-like"/>
</dbReference>
<evidence type="ECO:0008006" key="7">
    <source>
        <dbReference type="Google" id="ProtNLM"/>
    </source>
</evidence>
<protein>
    <recommendedName>
        <fullName evidence="7">OPA3-like protein</fullName>
    </recommendedName>
</protein>
<dbReference type="KEGG" id="nvi:103316126"/>
<keyword evidence="4" id="KW-1133">Transmembrane helix</keyword>
<comment type="similarity">
    <text evidence="1">Belongs to the OPA3 family.</text>
</comment>
<dbReference type="OMA" id="YSRQVGC"/>
<dbReference type="SMR" id="A0A7M7LUA8"/>
<dbReference type="Proteomes" id="UP000002358">
    <property type="component" value="Chromosome 3"/>
</dbReference>
<feature type="compositionally biased region" description="Basic and acidic residues" evidence="3">
    <location>
        <begin position="167"/>
        <end position="177"/>
    </location>
</feature>
<gene>
    <name evidence="5" type="primary">103316126</name>
</gene>
<dbReference type="Pfam" id="PF07047">
    <property type="entry name" value="OPA3"/>
    <property type="match status" value="1"/>
</dbReference>
<proteinExistence type="inferred from homology"/>
<dbReference type="PANTHER" id="PTHR12499">
    <property type="entry name" value="OPTIC ATROPHY 3 PROTEIN OPA3"/>
    <property type="match status" value="1"/>
</dbReference>
<evidence type="ECO:0000313" key="5">
    <source>
        <dbReference type="EnsemblMetazoa" id="XP_008206277"/>
    </source>
</evidence>
<evidence type="ECO:0000256" key="3">
    <source>
        <dbReference type="SAM" id="MobiDB-lite"/>
    </source>
</evidence>